<dbReference type="InParanoid" id="A0A2J6TAI9"/>
<reference evidence="1 2" key="1">
    <citation type="submission" date="2016-04" db="EMBL/GenBank/DDBJ databases">
        <title>A degradative enzymes factory behind the ericoid mycorrhizal symbiosis.</title>
        <authorList>
            <consortium name="DOE Joint Genome Institute"/>
            <person name="Martino E."/>
            <person name="Morin E."/>
            <person name="Grelet G."/>
            <person name="Kuo A."/>
            <person name="Kohler A."/>
            <person name="Daghino S."/>
            <person name="Barry K."/>
            <person name="Choi C."/>
            <person name="Cichocki N."/>
            <person name="Clum A."/>
            <person name="Copeland A."/>
            <person name="Hainaut M."/>
            <person name="Haridas S."/>
            <person name="Labutti K."/>
            <person name="Lindquist E."/>
            <person name="Lipzen A."/>
            <person name="Khouja H.-R."/>
            <person name="Murat C."/>
            <person name="Ohm R."/>
            <person name="Olson A."/>
            <person name="Spatafora J."/>
            <person name="Veneault-Fourrey C."/>
            <person name="Henrissat B."/>
            <person name="Grigoriev I."/>
            <person name="Martin F."/>
            <person name="Perotto S."/>
        </authorList>
    </citation>
    <scope>NUCLEOTIDE SEQUENCE [LARGE SCALE GENOMIC DNA]</scope>
    <source>
        <strain evidence="1 2">E</strain>
    </source>
</reference>
<keyword evidence="2" id="KW-1185">Reference proteome</keyword>
<evidence type="ECO:0000313" key="2">
    <source>
        <dbReference type="Proteomes" id="UP000235371"/>
    </source>
</evidence>
<gene>
    <name evidence="1" type="ORF">K444DRAFT_403524</name>
</gene>
<name>A0A2J6TAI9_9HELO</name>
<organism evidence="1 2">
    <name type="scientific">Hyaloscypha bicolor E</name>
    <dbReference type="NCBI Taxonomy" id="1095630"/>
    <lineage>
        <taxon>Eukaryota</taxon>
        <taxon>Fungi</taxon>
        <taxon>Dikarya</taxon>
        <taxon>Ascomycota</taxon>
        <taxon>Pezizomycotina</taxon>
        <taxon>Leotiomycetes</taxon>
        <taxon>Helotiales</taxon>
        <taxon>Hyaloscyphaceae</taxon>
        <taxon>Hyaloscypha</taxon>
        <taxon>Hyaloscypha bicolor</taxon>
    </lineage>
</organism>
<proteinExistence type="predicted"/>
<dbReference type="Proteomes" id="UP000235371">
    <property type="component" value="Unassembled WGS sequence"/>
</dbReference>
<dbReference type="EMBL" id="KZ613803">
    <property type="protein sequence ID" value="PMD59993.1"/>
    <property type="molecule type" value="Genomic_DNA"/>
</dbReference>
<dbReference type="GeneID" id="36580625"/>
<protein>
    <submittedName>
        <fullName evidence="1">Uncharacterized protein</fullName>
    </submittedName>
</protein>
<dbReference type="AlphaFoldDB" id="A0A2J6TAI9"/>
<sequence>MKAGHQELEPKLIDHSMRAALEDPYSAVNEGYIKLQGDALRYLDLPSKRKRRTSSQTEVDKMELFSTGPGWLGLLSPAECRIYSHSCFETGIQIGQRGTMGLVARRTPLGNLPTNRSGSFSIQRRQMVHTLGQGYISKRKALRPFEVTWGGRNVTVV</sequence>
<evidence type="ECO:0000313" key="1">
    <source>
        <dbReference type="EMBL" id="PMD59993.1"/>
    </source>
</evidence>
<accession>A0A2J6TAI9</accession>
<dbReference type="RefSeq" id="XP_024736897.1">
    <property type="nucleotide sequence ID" value="XM_024872545.1"/>
</dbReference>